<keyword evidence="2" id="KW-0378">Hydrolase</keyword>
<dbReference type="GO" id="GO:0006508">
    <property type="term" value="P:proteolysis"/>
    <property type="evidence" value="ECO:0007669"/>
    <property type="project" value="UniProtKB-KW"/>
</dbReference>
<dbReference type="Proteomes" id="UP000265520">
    <property type="component" value="Unassembled WGS sequence"/>
</dbReference>
<feature type="region of interest" description="Disordered" evidence="1">
    <location>
        <begin position="1"/>
        <end position="30"/>
    </location>
</feature>
<dbReference type="EMBL" id="LXQA010125953">
    <property type="protein sequence ID" value="MCI21632.1"/>
    <property type="molecule type" value="Genomic_DNA"/>
</dbReference>
<name>A0A392QCM8_9FABA</name>
<evidence type="ECO:0000313" key="2">
    <source>
        <dbReference type="EMBL" id="MCI21632.1"/>
    </source>
</evidence>
<dbReference type="AlphaFoldDB" id="A0A392QCM8"/>
<dbReference type="PANTHER" id="PTHR32108">
    <property type="entry name" value="DNA-DIRECTED RNA POLYMERASE SUBUNIT ALPHA"/>
    <property type="match status" value="1"/>
</dbReference>
<proteinExistence type="predicted"/>
<protein>
    <submittedName>
        <fullName evidence="2">Gag-protease polyprotein</fullName>
    </submittedName>
</protein>
<comment type="caution">
    <text evidence="2">The sequence shown here is derived from an EMBL/GenBank/DDBJ whole genome shotgun (WGS) entry which is preliminary data.</text>
</comment>
<sequence>MHPPQQPFVMPPQNQHPQQDRYQPRNQYGPRNTYEKKIVHFDCVPVSYSQILPYLLQKGMVETKPLPPMAPPYPPHFDNNARCDYHAGSPGHNIENCKAFKYKVQELIDRKLISFKEEGPNVKTNPLPDHASSSVNAIEEVEELEL</sequence>
<feature type="non-terminal residue" evidence="2">
    <location>
        <position position="146"/>
    </location>
</feature>
<feature type="compositionally biased region" description="Pro residues" evidence="1">
    <location>
        <begin position="1"/>
        <end position="10"/>
    </location>
</feature>
<keyword evidence="3" id="KW-1185">Reference proteome</keyword>
<keyword evidence="2" id="KW-0645">Protease</keyword>
<evidence type="ECO:0000256" key="1">
    <source>
        <dbReference type="SAM" id="MobiDB-lite"/>
    </source>
</evidence>
<accession>A0A392QCM8</accession>
<dbReference type="GO" id="GO:0008233">
    <property type="term" value="F:peptidase activity"/>
    <property type="evidence" value="ECO:0007669"/>
    <property type="project" value="UniProtKB-KW"/>
</dbReference>
<evidence type="ECO:0000313" key="3">
    <source>
        <dbReference type="Proteomes" id="UP000265520"/>
    </source>
</evidence>
<organism evidence="2 3">
    <name type="scientific">Trifolium medium</name>
    <dbReference type="NCBI Taxonomy" id="97028"/>
    <lineage>
        <taxon>Eukaryota</taxon>
        <taxon>Viridiplantae</taxon>
        <taxon>Streptophyta</taxon>
        <taxon>Embryophyta</taxon>
        <taxon>Tracheophyta</taxon>
        <taxon>Spermatophyta</taxon>
        <taxon>Magnoliopsida</taxon>
        <taxon>eudicotyledons</taxon>
        <taxon>Gunneridae</taxon>
        <taxon>Pentapetalae</taxon>
        <taxon>rosids</taxon>
        <taxon>fabids</taxon>
        <taxon>Fabales</taxon>
        <taxon>Fabaceae</taxon>
        <taxon>Papilionoideae</taxon>
        <taxon>50 kb inversion clade</taxon>
        <taxon>NPAAA clade</taxon>
        <taxon>Hologalegina</taxon>
        <taxon>IRL clade</taxon>
        <taxon>Trifolieae</taxon>
        <taxon>Trifolium</taxon>
    </lineage>
</organism>
<dbReference type="PANTHER" id="PTHR32108:SF9">
    <property type="entry name" value="REVERSE TRANSCRIPTASE RNASE H-LIKE DOMAIN-CONTAINING PROTEIN"/>
    <property type="match status" value="1"/>
</dbReference>
<reference evidence="2 3" key="1">
    <citation type="journal article" date="2018" name="Front. Plant Sci.">
        <title>Red Clover (Trifolium pratense) and Zigzag Clover (T. medium) - A Picture of Genomic Similarities and Differences.</title>
        <authorList>
            <person name="Dluhosova J."/>
            <person name="Istvanek J."/>
            <person name="Nedelnik J."/>
            <person name="Repkova J."/>
        </authorList>
    </citation>
    <scope>NUCLEOTIDE SEQUENCE [LARGE SCALE GENOMIC DNA]</scope>
    <source>
        <strain evidence="3">cv. 10/8</strain>
        <tissue evidence="2">Leaf</tissue>
    </source>
</reference>